<name>A0A856MNM5_9CYAN</name>
<sequence>MEINSKAPAISRHEIMINASSETIWQTLTDINHWNVWYPNISESKLEGLLEPGSVFRWKSGGTAILSTLQEVEPSRRISWTGKAIGTQAIHIWILEPHEKGVLVRTEESFEGWLVRLLRGMMQQMLDTSLQTWLQHLKQKVEQAA</sequence>
<gene>
    <name evidence="1" type="ORF">DP114_04530</name>
</gene>
<dbReference type="Gene3D" id="3.30.530.20">
    <property type="match status" value="1"/>
</dbReference>
<accession>A0A856MNM5</accession>
<dbReference type="Pfam" id="PF10604">
    <property type="entry name" value="Polyketide_cyc2"/>
    <property type="match status" value="1"/>
</dbReference>
<evidence type="ECO:0000313" key="1">
    <source>
        <dbReference type="EMBL" id="QDL12102.1"/>
    </source>
</evidence>
<organism evidence="1 2">
    <name type="scientific">Brasilonema sennae CENA114</name>
    <dbReference type="NCBI Taxonomy" id="415709"/>
    <lineage>
        <taxon>Bacteria</taxon>
        <taxon>Bacillati</taxon>
        <taxon>Cyanobacteriota</taxon>
        <taxon>Cyanophyceae</taxon>
        <taxon>Nostocales</taxon>
        <taxon>Scytonemataceae</taxon>
        <taxon>Brasilonema</taxon>
        <taxon>Bromeliae group (in: Brasilonema)</taxon>
    </lineage>
</organism>
<dbReference type="EMBL" id="CP030118">
    <property type="protein sequence ID" value="QDL12102.1"/>
    <property type="molecule type" value="Genomic_DNA"/>
</dbReference>
<dbReference type="InterPro" id="IPR019587">
    <property type="entry name" value="Polyketide_cyclase/dehydratase"/>
</dbReference>
<dbReference type="RefSeq" id="WP_169263646.1">
    <property type="nucleotide sequence ID" value="NZ_CAWOXK010000001.1"/>
</dbReference>
<dbReference type="KEGG" id="bsen:DP114_04530"/>
<protein>
    <submittedName>
        <fullName evidence="1">Polyketide cyclase/dehydrase and lipid transport</fullName>
    </submittedName>
</protein>
<dbReference type="SUPFAM" id="SSF55961">
    <property type="entry name" value="Bet v1-like"/>
    <property type="match status" value="1"/>
</dbReference>
<dbReference type="InterPro" id="IPR023393">
    <property type="entry name" value="START-like_dom_sf"/>
</dbReference>
<keyword evidence="2" id="KW-1185">Reference proteome</keyword>
<proteinExistence type="predicted"/>
<reference evidence="1 2" key="1">
    <citation type="submission" date="2018-06" db="EMBL/GenBank/DDBJ databases">
        <title>Comparative genomics of Brasilonema spp. strains.</title>
        <authorList>
            <person name="Alvarenga D.O."/>
            <person name="Fiore M.F."/>
            <person name="Varani A.M."/>
        </authorList>
    </citation>
    <scope>NUCLEOTIDE SEQUENCE [LARGE SCALE GENOMIC DNA]</scope>
    <source>
        <strain evidence="1 2">CENA114</strain>
    </source>
</reference>
<evidence type="ECO:0000313" key="2">
    <source>
        <dbReference type="Proteomes" id="UP000503129"/>
    </source>
</evidence>
<dbReference type="AlphaFoldDB" id="A0A856MNM5"/>
<dbReference type="Proteomes" id="UP000503129">
    <property type="component" value="Chromosome"/>
</dbReference>